<evidence type="ECO:0000313" key="2">
    <source>
        <dbReference type="EMBL" id="SAI27451.1"/>
    </source>
</evidence>
<keyword evidence="1" id="KW-0812">Transmembrane</keyword>
<dbReference type="AlphaFoldDB" id="A0A157P1V7"/>
<gene>
    <name evidence="2" type="ORF">SAMEA1982600_02167</name>
</gene>
<accession>A0A157P1V7</accession>
<keyword evidence="1" id="KW-0472">Membrane</keyword>
<dbReference type="EMBL" id="FKBS01000014">
    <property type="protein sequence ID" value="SAI27451.1"/>
    <property type="molecule type" value="Genomic_DNA"/>
</dbReference>
<proteinExistence type="predicted"/>
<dbReference type="RefSeq" id="WP_162270262.1">
    <property type="nucleotide sequence ID" value="NZ_FKBS01000014.1"/>
</dbReference>
<protein>
    <submittedName>
        <fullName evidence="2">Uncharacterized protein</fullName>
    </submittedName>
</protein>
<reference evidence="2 3" key="1">
    <citation type="submission" date="2016-03" db="EMBL/GenBank/DDBJ databases">
        <authorList>
            <consortium name="Pathogen Informatics"/>
        </authorList>
    </citation>
    <scope>NUCLEOTIDE SEQUENCE [LARGE SCALE GENOMIC DNA]</scope>
    <source>
        <strain evidence="2 3">NCTC13364</strain>
    </source>
</reference>
<name>A0A157P1V7_9BORD</name>
<dbReference type="Proteomes" id="UP000077037">
    <property type="component" value="Unassembled WGS sequence"/>
</dbReference>
<evidence type="ECO:0000256" key="1">
    <source>
        <dbReference type="SAM" id="Phobius"/>
    </source>
</evidence>
<keyword evidence="1" id="KW-1133">Transmembrane helix</keyword>
<evidence type="ECO:0000313" key="3">
    <source>
        <dbReference type="Proteomes" id="UP000077037"/>
    </source>
</evidence>
<organism evidence="2 3">
    <name type="scientific">Bordetella ansorpii</name>
    <dbReference type="NCBI Taxonomy" id="288768"/>
    <lineage>
        <taxon>Bacteria</taxon>
        <taxon>Pseudomonadati</taxon>
        <taxon>Pseudomonadota</taxon>
        <taxon>Betaproteobacteria</taxon>
        <taxon>Burkholderiales</taxon>
        <taxon>Alcaligenaceae</taxon>
        <taxon>Bordetella</taxon>
    </lineage>
</organism>
<sequence length="210" mass="23241">MAGMTLKTRVLLAFYSTRNVVGCALALAGLALFFTGIIEQWWLPIVLGLYAAGWLIAPGRAAAVEADIKEAASQEALIEAMESLFQRSRKKLPKEAVAKLEHILQMVRELAPKLFSGEVPLTQALSLSGTITRDLPETINHYLKLPPFFAAMTVVHDGKTPKQLFFHQLELLDGQLVKIAEGIYRHDADAVVANGKFLEEKFKPMAYTDF</sequence>
<feature type="transmembrane region" description="Helical" evidence="1">
    <location>
        <begin position="12"/>
        <end position="35"/>
    </location>
</feature>